<evidence type="ECO:0000313" key="17">
    <source>
        <dbReference type="Proteomes" id="UP000274131"/>
    </source>
</evidence>
<dbReference type="SUPFAM" id="SSF53300">
    <property type="entry name" value="vWA-like"/>
    <property type="match status" value="1"/>
</dbReference>
<dbReference type="Pfam" id="PF03730">
    <property type="entry name" value="Ku_C"/>
    <property type="match status" value="1"/>
</dbReference>
<dbReference type="GO" id="GO:0006303">
    <property type="term" value="P:double-strand break repair via nonhomologous end joining"/>
    <property type="evidence" value="ECO:0007669"/>
    <property type="project" value="InterPro"/>
</dbReference>
<proteinExistence type="inferred from homology"/>
<evidence type="ECO:0000256" key="3">
    <source>
        <dbReference type="ARBA" id="ARBA00014630"/>
    </source>
</evidence>
<dbReference type="Pfam" id="PF03731">
    <property type="entry name" value="Ku_N"/>
    <property type="match status" value="1"/>
</dbReference>
<evidence type="ECO:0000256" key="5">
    <source>
        <dbReference type="ARBA" id="ARBA00022763"/>
    </source>
</evidence>
<dbReference type="FunFam" id="2.40.290.10:FF:000001">
    <property type="entry name" value="X-ray repair cross complementing 6"/>
    <property type="match status" value="1"/>
</dbReference>
<feature type="domain" description="Rho termination factor-like N-terminal" evidence="15">
    <location>
        <begin position="614"/>
        <end position="653"/>
    </location>
</feature>
<evidence type="ECO:0000313" key="16">
    <source>
        <dbReference type="EMBL" id="VDD84872.1"/>
    </source>
</evidence>
<dbReference type="Pfam" id="PF07498">
    <property type="entry name" value="Rho_N"/>
    <property type="match status" value="1"/>
</dbReference>
<dbReference type="InterPro" id="IPR006165">
    <property type="entry name" value="Ku70"/>
</dbReference>
<keyword evidence="4" id="KW-0547">Nucleotide-binding</keyword>
<organism evidence="18">
    <name type="scientific">Enterobius vermicularis</name>
    <name type="common">Human pinworm</name>
    <dbReference type="NCBI Taxonomy" id="51028"/>
    <lineage>
        <taxon>Eukaryota</taxon>
        <taxon>Metazoa</taxon>
        <taxon>Ecdysozoa</taxon>
        <taxon>Nematoda</taxon>
        <taxon>Chromadorea</taxon>
        <taxon>Rhabditida</taxon>
        <taxon>Spirurina</taxon>
        <taxon>Oxyuridomorpha</taxon>
        <taxon>Oxyuroidea</taxon>
        <taxon>Oxyuridae</taxon>
        <taxon>Enterobius</taxon>
    </lineage>
</organism>
<dbReference type="Gene3D" id="3.40.50.410">
    <property type="entry name" value="von Willebrand factor, type A domain"/>
    <property type="match status" value="1"/>
</dbReference>
<dbReference type="InterPro" id="IPR027388">
    <property type="entry name" value="Ku70_bridge/pillars_dom_sf"/>
</dbReference>
<dbReference type="PANTHER" id="PTHR12604:SF2">
    <property type="entry name" value="X-RAY REPAIR CROSS-COMPLEMENTING PROTEIN 6"/>
    <property type="match status" value="1"/>
</dbReference>
<dbReference type="EMBL" id="UXUI01000006">
    <property type="protein sequence ID" value="VDD84872.1"/>
    <property type="molecule type" value="Genomic_DNA"/>
</dbReference>
<sequence>MDEDDSFEEDFEGAYLQADAGKKCTVYLVDGSPKMFEIPEDDDQETDCAFRRALKATFDEIFIVKLQMINKAVTSKEEYTACIFINTVRLLKEEVYKASKLQNIDNVFVWQDVGVINAERVQQVEELLKLDDIRGKFENMCGGHGKADYGEILFLCIRKVKSEKFNGIFTFSPKFQKRVVYLLTNEDDPFGKNVQHKSGAVKNAQDLRSHGAEFAIFPLLTESEEFQFKFHILKELDPNVEKNCENVSELEKDVPRKQYARRNISSVPLILGENVKLAVGVYSLMHAEKLPSAIPLDAEENAPVQRSFIYTNKKYFFLSVFTEKYYSTNQTDEEVPLLNDEIKRVKDIGGVQVSMSAQEIDKVRKLSLPGLLLLGFKPLSCLKLSHHVRSSQYLFPLEMDTSGSTRLYRALWEGCLKLKMMAVCRYTQKENTPPKLVLLVPQAFAEQEDEAKITNKFRYPGFHLIYLPFFEDKRDLTDQMTNADGEWPKADNDQINAARNFIKKLSTSYHPEKFSNPVLQKHYKVVEAMALNYEDVPEISDQTEPYYKREEYRKRVEKELQEFCSLTLPDGYSAEKKKVTKLRKATDAEDEFLAKRKKVDTSEKSLEDLANNQQLNSLTVAELKAKAAEVNIPYTSKTKKSDLITIIEAHYGITSKSVGCISGLNDYIGSIVIWQTIEDRVWLNDRLLVLLPELYAIQEKQIPSRGTYNASQVHTPFLHIAPGTHKDVSEQVSPTFFVYDFEWDS</sequence>
<name>A0A158Q938_ENTVE</name>
<dbReference type="OrthoDB" id="3249161at2759"/>
<dbReference type="GO" id="GO:0016787">
    <property type="term" value="F:hydrolase activity"/>
    <property type="evidence" value="ECO:0007669"/>
    <property type="project" value="UniProtKB-KW"/>
</dbReference>
<dbReference type="GO" id="GO:0000723">
    <property type="term" value="P:telomere maintenance"/>
    <property type="evidence" value="ECO:0007669"/>
    <property type="project" value="InterPro"/>
</dbReference>
<dbReference type="PIRSF" id="PIRSF003033">
    <property type="entry name" value="Ku70"/>
    <property type="match status" value="1"/>
</dbReference>
<dbReference type="GO" id="GO:0003678">
    <property type="term" value="F:DNA helicase activity"/>
    <property type="evidence" value="ECO:0007669"/>
    <property type="project" value="InterPro"/>
</dbReference>
<reference evidence="18" key="1">
    <citation type="submission" date="2016-04" db="UniProtKB">
        <authorList>
            <consortium name="WormBaseParasite"/>
        </authorList>
    </citation>
    <scope>IDENTIFICATION</scope>
</reference>
<accession>A0A158Q938</accession>
<evidence type="ECO:0000256" key="6">
    <source>
        <dbReference type="ARBA" id="ARBA00022801"/>
    </source>
</evidence>
<dbReference type="InterPro" id="IPR006164">
    <property type="entry name" value="DNA_bd_Ku70/Ku80"/>
</dbReference>
<keyword evidence="5" id="KW-0227">DNA damage</keyword>
<evidence type="ECO:0000256" key="4">
    <source>
        <dbReference type="ARBA" id="ARBA00022741"/>
    </source>
</evidence>
<dbReference type="SUPFAM" id="SSF100939">
    <property type="entry name" value="SPOC domain-like"/>
    <property type="match status" value="1"/>
</dbReference>
<dbReference type="GO" id="GO:0003684">
    <property type="term" value="F:damaged DNA binding"/>
    <property type="evidence" value="ECO:0007669"/>
    <property type="project" value="InterPro"/>
</dbReference>
<dbReference type="Gene3D" id="2.40.290.10">
    <property type="match status" value="1"/>
</dbReference>
<dbReference type="Gene3D" id="1.10.1600.10">
    <property type="match status" value="1"/>
</dbReference>
<reference evidence="16 17" key="2">
    <citation type="submission" date="2018-10" db="EMBL/GenBank/DDBJ databases">
        <authorList>
            <consortium name="Pathogen Informatics"/>
        </authorList>
    </citation>
    <scope>NUCLEOTIDE SEQUENCE [LARGE SCALE GENOMIC DNA]</scope>
</reference>
<dbReference type="GO" id="GO:0003690">
    <property type="term" value="F:double-stranded DNA binding"/>
    <property type="evidence" value="ECO:0007669"/>
    <property type="project" value="TreeGrafter"/>
</dbReference>
<dbReference type="GO" id="GO:0005524">
    <property type="term" value="F:ATP binding"/>
    <property type="evidence" value="ECO:0007669"/>
    <property type="project" value="UniProtKB-KW"/>
</dbReference>
<dbReference type="AlphaFoldDB" id="A0A158Q938"/>
<dbReference type="GO" id="GO:0043564">
    <property type="term" value="C:Ku70:Ku80 complex"/>
    <property type="evidence" value="ECO:0007669"/>
    <property type="project" value="InterPro"/>
</dbReference>
<dbReference type="Proteomes" id="UP000274131">
    <property type="component" value="Unassembled WGS sequence"/>
</dbReference>
<protein>
    <recommendedName>
        <fullName evidence="3">ATP-dependent DNA helicase 2 subunit 1</fullName>
    </recommendedName>
</protein>
<dbReference type="Gene3D" id="1.10.720.30">
    <property type="entry name" value="SAP domain"/>
    <property type="match status" value="1"/>
</dbReference>
<keyword evidence="12" id="KW-0539">Nucleus</keyword>
<keyword evidence="7" id="KW-0347">Helicase</keyword>
<keyword evidence="8" id="KW-0067">ATP-binding</keyword>
<evidence type="ECO:0000259" key="15">
    <source>
        <dbReference type="SMART" id="SM00959"/>
    </source>
</evidence>
<keyword evidence="17" id="KW-1185">Reference proteome</keyword>
<evidence type="ECO:0000256" key="1">
    <source>
        <dbReference type="ARBA" id="ARBA00004123"/>
    </source>
</evidence>
<evidence type="ECO:0000313" key="18">
    <source>
        <dbReference type="WBParaSite" id="EVEC_0000001401-mRNA-1"/>
    </source>
</evidence>
<dbReference type="GO" id="GO:0006310">
    <property type="term" value="P:DNA recombination"/>
    <property type="evidence" value="ECO:0007669"/>
    <property type="project" value="UniProtKB-KW"/>
</dbReference>
<dbReference type="WBParaSite" id="EVEC_0000001401-mRNA-1">
    <property type="protein sequence ID" value="EVEC_0000001401-mRNA-1"/>
    <property type="gene ID" value="EVEC_0000001401"/>
</dbReference>
<feature type="domain" description="Ku" evidence="14">
    <location>
        <begin position="334"/>
        <end position="484"/>
    </location>
</feature>
<dbReference type="Pfam" id="PF02735">
    <property type="entry name" value="Ku"/>
    <property type="match status" value="1"/>
</dbReference>
<dbReference type="SMART" id="SM00959">
    <property type="entry name" value="Rho_N"/>
    <property type="match status" value="1"/>
</dbReference>
<evidence type="ECO:0000256" key="10">
    <source>
        <dbReference type="ARBA" id="ARBA00023172"/>
    </source>
</evidence>
<evidence type="ECO:0000256" key="11">
    <source>
        <dbReference type="ARBA" id="ARBA00023204"/>
    </source>
</evidence>
<dbReference type="CDD" id="cd00788">
    <property type="entry name" value="KU70"/>
    <property type="match status" value="1"/>
</dbReference>
<keyword evidence="9" id="KW-0238">DNA-binding</keyword>
<evidence type="ECO:0000256" key="7">
    <source>
        <dbReference type="ARBA" id="ARBA00022806"/>
    </source>
</evidence>
<evidence type="ECO:0000256" key="9">
    <source>
        <dbReference type="ARBA" id="ARBA00023125"/>
    </source>
</evidence>
<dbReference type="InterPro" id="IPR036361">
    <property type="entry name" value="SAP_dom_sf"/>
</dbReference>
<dbReference type="InterPro" id="IPR011112">
    <property type="entry name" value="Rho-like_N"/>
</dbReference>
<dbReference type="InterPro" id="IPR005161">
    <property type="entry name" value="Ku_N"/>
</dbReference>
<evidence type="ECO:0000256" key="2">
    <source>
        <dbReference type="ARBA" id="ARBA00005240"/>
    </source>
</evidence>
<gene>
    <name evidence="16" type="ORF">EVEC_LOCUS15</name>
</gene>
<dbReference type="Gene3D" id="4.10.970.10">
    <property type="entry name" value="Ku70, bridge and pillars"/>
    <property type="match status" value="1"/>
</dbReference>
<comment type="similarity">
    <text evidence="2">Belongs to the ku70 family.</text>
</comment>
<keyword evidence="11" id="KW-0234">DNA repair</keyword>
<keyword evidence="10" id="KW-0233">DNA recombination</keyword>
<evidence type="ECO:0000259" key="14">
    <source>
        <dbReference type="SMART" id="SM00559"/>
    </source>
</evidence>
<comment type="subunit">
    <text evidence="13">Heterodimer of a 70 kDa and a 80 kDa subunit.</text>
</comment>
<evidence type="ECO:0000256" key="12">
    <source>
        <dbReference type="ARBA" id="ARBA00023242"/>
    </source>
</evidence>
<dbReference type="NCBIfam" id="TIGR00578">
    <property type="entry name" value="ku70"/>
    <property type="match status" value="1"/>
</dbReference>
<evidence type="ECO:0000256" key="13">
    <source>
        <dbReference type="ARBA" id="ARBA00065167"/>
    </source>
</evidence>
<dbReference type="GO" id="GO:0006353">
    <property type="term" value="P:DNA-templated transcription termination"/>
    <property type="evidence" value="ECO:0007669"/>
    <property type="project" value="InterPro"/>
</dbReference>
<evidence type="ECO:0000256" key="8">
    <source>
        <dbReference type="ARBA" id="ARBA00022840"/>
    </source>
</evidence>
<dbReference type="PANTHER" id="PTHR12604">
    <property type="entry name" value="KU AUTOANTIGEN DNA HELICASE"/>
    <property type="match status" value="1"/>
</dbReference>
<dbReference type="InterPro" id="IPR047087">
    <property type="entry name" value="KU70_core_dom"/>
</dbReference>
<keyword evidence="6" id="KW-0378">Hydrolase</keyword>
<dbReference type="STRING" id="51028.A0A158Q938"/>
<dbReference type="InterPro" id="IPR016194">
    <property type="entry name" value="SPOC-like_C_dom_sf"/>
</dbReference>
<dbReference type="InterPro" id="IPR005160">
    <property type="entry name" value="Ku_C"/>
</dbReference>
<dbReference type="SMART" id="SM00559">
    <property type="entry name" value="Ku78"/>
    <property type="match status" value="1"/>
</dbReference>
<comment type="subcellular location">
    <subcellularLocation>
        <location evidence="1">Nucleus</location>
    </subcellularLocation>
</comment>
<dbReference type="InterPro" id="IPR036465">
    <property type="entry name" value="vWFA_dom_sf"/>
</dbReference>
<dbReference type="GO" id="GO:0042162">
    <property type="term" value="F:telomeric DNA binding"/>
    <property type="evidence" value="ECO:0007669"/>
    <property type="project" value="InterPro"/>
</dbReference>